<dbReference type="PANTHER" id="PTHR43280">
    <property type="entry name" value="ARAC-FAMILY TRANSCRIPTIONAL REGULATOR"/>
    <property type="match status" value="1"/>
</dbReference>
<keyword evidence="1" id="KW-0805">Transcription regulation</keyword>
<keyword evidence="2" id="KW-0238">DNA-binding</keyword>
<dbReference type="RefSeq" id="WP_109619205.1">
    <property type="nucleotide sequence ID" value="NZ_PPEI02000002.1"/>
</dbReference>
<keyword evidence="3" id="KW-0804">Transcription</keyword>
<dbReference type="GO" id="GO:0003700">
    <property type="term" value="F:DNA-binding transcription factor activity"/>
    <property type="evidence" value="ECO:0007669"/>
    <property type="project" value="InterPro"/>
</dbReference>
<dbReference type="InterPro" id="IPR019734">
    <property type="entry name" value="TPR_rpt"/>
</dbReference>
<dbReference type="Gene3D" id="1.25.40.10">
    <property type="entry name" value="Tetratricopeptide repeat domain"/>
    <property type="match status" value="2"/>
</dbReference>
<evidence type="ECO:0000313" key="9">
    <source>
        <dbReference type="Proteomes" id="UP000236182"/>
    </source>
</evidence>
<keyword evidence="5" id="KW-0472">Membrane</keyword>
<dbReference type="EMBL" id="PPEI02000002">
    <property type="protein sequence ID" value="PWN65935.1"/>
    <property type="molecule type" value="Genomic_DNA"/>
</dbReference>
<dbReference type="PROSITE" id="PS01124">
    <property type="entry name" value="HTH_ARAC_FAMILY_2"/>
    <property type="match status" value="1"/>
</dbReference>
<reference evidence="8" key="1">
    <citation type="submission" date="2018-04" db="EMBL/GenBank/DDBJ databases">
        <title>Draft Genome Sequences of Chryseobacterium lactis NCTC11390T isolated from milk, Chryseobacterium oncorhynchi 701B-08T from rainbow trout, and Chryseobacterium viscerum 687B-08T from diseased fish.</title>
        <authorList>
            <person name="Jeong J.-J."/>
            <person name="Lee Y.J."/>
            <person name="Pathiraja D."/>
            <person name="Park B."/>
            <person name="Choi I.-G."/>
            <person name="Kim K.D."/>
        </authorList>
    </citation>
    <scope>NUCLEOTIDE SEQUENCE [LARGE SCALE GENOMIC DNA]</scope>
    <source>
        <strain evidence="8">701B-08</strain>
    </source>
</reference>
<organism evidence="8 9">
    <name type="scientific">Chryseobacterium oncorhynchi</name>
    <dbReference type="NCBI Taxonomy" id="741074"/>
    <lineage>
        <taxon>Bacteria</taxon>
        <taxon>Pseudomonadati</taxon>
        <taxon>Bacteroidota</taxon>
        <taxon>Flavobacteriia</taxon>
        <taxon>Flavobacteriales</taxon>
        <taxon>Weeksellaceae</taxon>
        <taxon>Chryseobacterium group</taxon>
        <taxon>Chryseobacterium</taxon>
    </lineage>
</organism>
<accession>A0A316WXE8</accession>
<evidence type="ECO:0000256" key="3">
    <source>
        <dbReference type="ARBA" id="ARBA00023163"/>
    </source>
</evidence>
<dbReference type="Proteomes" id="UP000236182">
    <property type="component" value="Unassembled WGS sequence"/>
</dbReference>
<comment type="caution">
    <text evidence="8">The sequence shown here is derived from an EMBL/GenBank/DDBJ whole genome shotgun (WGS) entry which is preliminary data.</text>
</comment>
<dbReference type="Gene3D" id="1.10.10.60">
    <property type="entry name" value="Homeodomain-like"/>
    <property type="match status" value="2"/>
</dbReference>
<feature type="chain" id="PRO_5016366950" description="HTH araC/xylS-type domain-containing protein" evidence="6">
    <location>
        <begin position="19"/>
        <end position="534"/>
    </location>
</feature>
<dbReference type="Pfam" id="PF12833">
    <property type="entry name" value="HTH_18"/>
    <property type="match status" value="1"/>
</dbReference>
<keyword evidence="6" id="KW-0732">Signal</keyword>
<keyword evidence="9" id="KW-1185">Reference proteome</keyword>
<dbReference type="InterPro" id="IPR011990">
    <property type="entry name" value="TPR-like_helical_dom_sf"/>
</dbReference>
<gene>
    <name evidence="8" type="ORF">C1638_006000</name>
</gene>
<dbReference type="SMART" id="SM00342">
    <property type="entry name" value="HTH_ARAC"/>
    <property type="match status" value="1"/>
</dbReference>
<feature type="repeat" description="TPR" evidence="4">
    <location>
        <begin position="206"/>
        <end position="239"/>
    </location>
</feature>
<sequence length="534" mass="62527">MKKIYLFFIIFSFYAAFSQNVKTPKESVSKIKIIDAEIKKYKTSAASDPVAATKKLQQLKEQCETIHYTNGAMTSSMGLVLLYYNEGNYKKTIEESRFVEKYAKELEAFDYVSDIYRMRANAYGEMGLLDECLKELEKSLINIDDIKSPNRRIYRKSLIYESYAGVYEKKNDIKKQIFYRQKSIISSYQIPGNEPVTINAKYQNLAYQYASLGLIYSNLKVNDSAKHYFEKALEIHESDKVDIYVNGKAILLSDMAKFYNDNGEYHKAIFFAKRAENFERQVSMPYIRKGIYHTLFSSYIETNKQDSSKYYSKLYMHLSDSLLKSEKESLITPVKQIISDNEHENQTTIKKILMVSVLAFGVVVFIGWLYWRRKNRFIHRKYKDLIAKINAKQEEQELELQDISRNNGTKSSVSITDDTVRALLLKLEKFENSEKYLRKEVSLTWMANSLSTNPKYLSEIIKIYREHNFTSYINELRINYIIKKLYENPVYREYKITYLAEECGYATPRVFVSAFKKETGFAPSYFVEQLKASA</sequence>
<dbReference type="PROSITE" id="PS50005">
    <property type="entry name" value="TPR"/>
    <property type="match status" value="1"/>
</dbReference>
<evidence type="ECO:0000256" key="5">
    <source>
        <dbReference type="SAM" id="Phobius"/>
    </source>
</evidence>
<dbReference type="Pfam" id="PF13181">
    <property type="entry name" value="TPR_8"/>
    <property type="match status" value="1"/>
</dbReference>
<keyword evidence="5" id="KW-0812">Transmembrane</keyword>
<feature type="domain" description="HTH araC/xylS-type" evidence="7">
    <location>
        <begin position="434"/>
        <end position="529"/>
    </location>
</feature>
<dbReference type="AlphaFoldDB" id="A0A316WXE8"/>
<feature type="transmembrane region" description="Helical" evidence="5">
    <location>
        <begin position="352"/>
        <end position="371"/>
    </location>
</feature>
<name>A0A316WXE8_9FLAO</name>
<dbReference type="GO" id="GO:0043565">
    <property type="term" value="F:sequence-specific DNA binding"/>
    <property type="evidence" value="ECO:0007669"/>
    <property type="project" value="InterPro"/>
</dbReference>
<dbReference type="SUPFAM" id="SSF46689">
    <property type="entry name" value="Homeodomain-like"/>
    <property type="match status" value="1"/>
</dbReference>
<dbReference type="OrthoDB" id="5295174at2"/>
<keyword evidence="4" id="KW-0802">TPR repeat</keyword>
<dbReference type="InterPro" id="IPR018060">
    <property type="entry name" value="HTH_AraC"/>
</dbReference>
<proteinExistence type="predicted"/>
<feature type="signal peptide" evidence="6">
    <location>
        <begin position="1"/>
        <end position="18"/>
    </location>
</feature>
<dbReference type="PANTHER" id="PTHR43280:SF34">
    <property type="entry name" value="ARAC-FAMILY TRANSCRIPTIONAL REGULATOR"/>
    <property type="match status" value="1"/>
</dbReference>
<evidence type="ECO:0000259" key="7">
    <source>
        <dbReference type="PROSITE" id="PS01124"/>
    </source>
</evidence>
<evidence type="ECO:0000256" key="4">
    <source>
        <dbReference type="PROSITE-ProRule" id="PRU00339"/>
    </source>
</evidence>
<dbReference type="SMART" id="SM00028">
    <property type="entry name" value="TPR"/>
    <property type="match status" value="3"/>
</dbReference>
<dbReference type="SUPFAM" id="SSF48452">
    <property type="entry name" value="TPR-like"/>
    <property type="match status" value="1"/>
</dbReference>
<protein>
    <recommendedName>
        <fullName evidence="7">HTH araC/xylS-type domain-containing protein</fullName>
    </recommendedName>
</protein>
<evidence type="ECO:0000256" key="6">
    <source>
        <dbReference type="SAM" id="SignalP"/>
    </source>
</evidence>
<evidence type="ECO:0000313" key="8">
    <source>
        <dbReference type="EMBL" id="PWN65935.1"/>
    </source>
</evidence>
<dbReference type="InterPro" id="IPR009057">
    <property type="entry name" value="Homeodomain-like_sf"/>
</dbReference>
<keyword evidence="5" id="KW-1133">Transmembrane helix</keyword>
<evidence type="ECO:0000256" key="1">
    <source>
        <dbReference type="ARBA" id="ARBA00023015"/>
    </source>
</evidence>
<evidence type="ECO:0000256" key="2">
    <source>
        <dbReference type="ARBA" id="ARBA00023125"/>
    </source>
</evidence>